<dbReference type="SUPFAM" id="SSF47413">
    <property type="entry name" value="lambda repressor-like DNA-binding domains"/>
    <property type="match status" value="1"/>
</dbReference>
<reference evidence="5 6" key="1">
    <citation type="submission" date="2020-07" db="EMBL/GenBank/DDBJ databases">
        <title>Sequencing the genomes of 1000 actinobacteria strains.</title>
        <authorList>
            <person name="Klenk H.-P."/>
        </authorList>
    </citation>
    <scope>NUCLEOTIDE SEQUENCE [LARGE SCALE GENOMIC DNA]</scope>
    <source>
        <strain evidence="5 6">DSM 22083</strain>
    </source>
</reference>
<dbReference type="CDD" id="cd01392">
    <property type="entry name" value="HTH_LacI"/>
    <property type="match status" value="1"/>
</dbReference>
<dbReference type="InterPro" id="IPR010982">
    <property type="entry name" value="Lambda_DNA-bd_dom_sf"/>
</dbReference>
<proteinExistence type="predicted"/>
<evidence type="ECO:0000256" key="3">
    <source>
        <dbReference type="ARBA" id="ARBA00023163"/>
    </source>
</evidence>
<feature type="domain" description="HTH lacI-type" evidence="4">
    <location>
        <begin position="10"/>
        <end position="64"/>
    </location>
</feature>
<comment type="caution">
    <text evidence="5">The sequence shown here is derived from an EMBL/GenBank/DDBJ whole genome shotgun (WGS) entry which is preliminary data.</text>
</comment>
<dbReference type="SMART" id="SM00354">
    <property type="entry name" value="HTH_LACI"/>
    <property type="match status" value="1"/>
</dbReference>
<dbReference type="PROSITE" id="PS00356">
    <property type="entry name" value="HTH_LACI_1"/>
    <property type="match status" value="1"/>
</dbReference>
<gene>
    <name evidence="5" type="ORF">BKA15_005190</name>
</gene>
<keyword evidence="3" id="KW-0804">Transcription</keyword>
<dbReference type="InterPro" id="IPR000843">
    <property type="entry name" value="HTH_LacI"/>
</dbReference>
<dbReference type="GO" id="GO:0000976">
    <property type="term" value="F:transcription cis-regulatory region binding"/>
    <property type="evidence" value="ECO:0007669"/>
    <property type="project" value="TreeGrafter"/>
</dbReference>
<dbReference type="Pfam" id="PF00356">
    <property type="entry name" value="LacI"/>
    <property type="match status" value="1"/>
</dbReference>
<dbReference type="InterPro" id="IPR046335">
    <property type="entry name" value="LacI/GalR-like_sensor"/>
</dbReference>
<evidence type="ECO:0000313" key="6">
    <source>
        <dbReference type="Proteomes" id="UP000569914"/>
    </source>
</evidence>
<organism evidence="5 6">
    <name type="scientific">Microlunatus parietis</name>
    <dbReference type="NCBI Taxonomy" id="682979"/>
    <lineage>
        <taxon>Bacteria</taxon>
        <taxon>Bacillati</taxon>
        <taxon>Actinomycetota</taxon>
        <taxon>Actinomycetes</taxon>
        <taxon>Propionibacteriales</taxon>
        <taxon>Propionibacteriaceae</taxon>
        <taxon>Microlunatus</taxon>
    </lineage>
</organism>
<sequence length="339" mass="36128">MTAPKSYRAPVLADVATAANVSVPTVSRVLNGTKYVAPELKQRVHEAIAALGYRPNGAARSLRSTQRTLVSVLAGGTANYGYAQTIQGIEIAARQAGMAVSITVVESASDEHVKRAVDLTLSQPTAGVIVLEFDRAGLRASRSLPEGLPMVVVGGGSRRVGPVAAALIDERAAGRRATEYLLDLGHRTVHHVAGPTEGKHSGRTEGWRAALKAADAAVPQVMNAEWDARSGYRWGERIAERRDVTAVFCGNDEIALGIMRALTDHGLDVPRDVSVIGFDDQPLVSLWRPALTTVDQDFEDLGSRAFGLLLRQTEGETNLPASVVTPELVIRESTAPPPH</sequence>
<dbReference type="RefSeq" id="WP_179755682.1">
    <property type="nucleotide sequence ID" value="NZ_JACCBU010000001.1"/>
</dbReference>
<dbReference type="GO" id="GO:0003700">
    <property type="term" value="F:DNA-binding transcription factor activity"/>
    <property type="evidence" value="ECO:0007669"/>
    <property type="project" value="TreeGrafter"/>
</dbReference>
<accession>A0A7Y9LF89</accession>
<dbReference type="PANTHER" id="PTHR30146:SF153">
    <property type="entry name" value="LACTOSE OPERON REPRESSOR"/>
    <property type="match status" value="1"/>
</dbReference>
<keyword evidence="6" id="KW-1185">Reference proteome</keyword>
<dbReference type="Pfam" id="PF13377">
    <property type="entry name" value="Peripla_BP_3"/>
    <property type="match status" value="1"/>
</dbReference>
<dbReference type="CDD" id="cd01574">
    <property type="entry name" value="PBP1_LacI"/>
    <property type="match status" value="1"/>
</dbReference>
<dbReference type="Gene3D" id="1.10.260.40">
    <property type="entry name" value="lambda repressor-like DNA-binding domains"/>
    <property type="match status" value="1"/>
</dbReference>
<dbReference type="SUPFAM" id="SSF53822">
    <property type="entry name" value="Periplasmic binding protein-like I"/>
    <property type="match status" value="1"/>
</dbReference>
<dbReference type="EMBL" id="JACCBU010000001">
    <property type="protein sequence ID" value="NYE73861.1"/>
    <property type="molecule type" value="Genomic_DNA"/>
</dbReference>
<evidence type="ECO:0000313" key="5">
    <source>
        <dbReference type="EMBL" id="NYE73861.1"/>
    </source>
</evidence>
<dbReference type="AlphaFoldDB" id="A0A7Y9LF89"/>
<dbReference type="PANTHER" id="PTHR30146">
    <property type="entry name" value="LACI-RELATED TRANSCRIPTIONAL REPRESSOR"/>
    <property type="match status" value="1"/>
</dbReference>
<keyword evidence="1" id="KW-0805">Transcription regulation</keyword>
<dbReference type="PROSITE" id="PS50932">
    <property type="entry name" value="HTH_LACI_2"/>
    <property type="match status" value="1"/>
</dbReference>
<dbReference type="InterPro" id="IPR028082">
    <property type="entry name" value="Peripla_BP_I"/>
</dbReference>
<evidence type="ECO:0000256" key="2">
    <source>
        <dbReference type="ARBA" id="ARBA00023125"/>
    </source>
</evidence>
<evidence type="ECO:0000256" key="1">
    <source>
        <dbReference type="ARBA" id="ARBA00023015"/>
    </source>
</evidence>
<dbReference type="Proteomes" id="UP000569914">
    <property type="component" value="Unassembled WGS sequence"/>
</dbReference>
<keyword evidence="2 5" id="KW-0238">DNA-binding</keyword>
<dbReference type="Gene3D" id="3.40.50.2300">
    <property type="match status" value="2"/>
</dbReference>
<evidence type="ECO:0000259" key="4">
    <source>
        <dbReference type="PROSITE" id="PS50932"/>
    </source>
</evidence>
<name>A0A7Y9LF89_9ACTN</name>
<protein>
    <submittedName>
        <fullName evidence="5">DNA-binding LacI/PurR family transcriptional regulator</fullName>
    </submittedName>
</protein>